<evidence type="ECO:0000256" key="4">
    <source>
        <dbReference type="ARBA" id="ARBA00023139"/>
    </source>
</evidence>
<keyword evidence="4" id="KW-0564">Palmitate</keyword>
<comment type="caution">
    <text evidence="7">The sequence shown here is derived from an EMBL/GenBank/DDBJ whole genome shotgun (WGS) entry which is preliminary data.</text>
</comment>
<feature type="chain" id="PRO_5047372103" evidence="6">
    <location>
        <begin position="29"/>
        <end position="511"/>
    </location>
</feature>
<evidence type="ECO:0000256" key="6">
    <source>
        <dbReference type="SAM" id="SignalP"/>
    </source>
</evidence>
<dbReference type="InterPro" id="IPR050490">
    <property type="entry name" value="Bact_solute-bd_prot1"/>
</dbReference>
<dbReference type="SUPFAM" id="SSF53850">
    <property type="entry name" value="Periplasmic binding protein-like II"/>
    <property type="match status" value="1"/>
</dbReference>
<organism evidence="7 8">
    <name type="scientific">Paenibacillus baimaensis</name>
    <dbReference type="NCBI Taxonomy" id="2982185"/>
    <lineage>
        <taxon>Bacteria</taxon>
        <taxon>Bacillati</taxon>
        <taxon>Bacillota</taxon>
        <taxon>Bacilli</taxon>
        <taxon>Bacillales</taxon>
        <taxon>Paenibacillaceae</taxon>
        <taxon>Paenibacillus</taxon>
    </lineage>
</organism>
<protein>
    <submittedName>
        <fullName evidence="7">Extracellular solute-binding protein</fullName>
    </submittedName>
</protein>
<reference evidence="7 8" key="1">
    <citation type="submission" date="2022-09" db="EMBL/GenBank/DDBJ databases">
        <authorList>
            <person name="Han X.L."/>
            <person name="Wang Q."/>
            <person name="Lu T."/>
        </authorList>
    </citation>
    <scope>NUCLEOTIDE SEQUENCE [LARGE SCALE GENOMIC DNA]</scope>
    <source>
        <strain evidence="7 8">WQ 127069</strain>
    </source>
</reference>
<feature type="signal peptide" evidence="6">
    <location>
        <begin position="1"/>
        <end position="28"/>
    </location>
</feature>
<dbReference type="EMBL" id="JAOQIO010000034">
    <property type="protein sequence ID" value="MCU6792750.1"/>
    <property type="molecule type" value="Genomic_DNA"/>
</dbReference>
<dbReference type="InterPro" id="IPR006059">
    <property type="entry name" value="SBP"/>
</dbReference>
<dbReference type="Pfam" id="PF01547">
    <property type="entry name" value="SBP_bac_1"/>
    <property type="match status" value="1"/>
</dbReference>
<dbReference type="PANTHER" id="PTHR43649">
    <property type="entry name" value="ARABINOSE-BINDING PROTEIN-RELATED"/>
    <property type="match status" value="1"/>
</dbReference>
<keyword evidence="8" id="KW-1185">Reference proteome</keyword>
<evidence type="ECO:0000256" key="2">
    <source>
        <dbReference type="ARBA" id="ARBA00022729"/>
    </source>
</evidence>
<evidence type="ECO:0000313" key="7">
    <source>
        <dbReference type="EMBL" id="MCU6792750.1"/>
    </source>
</evidence>
<keyword evidence="5" id="KW-0449">Lipoprotein</keyword>
<accession>A0ABT2UDL7</accession>
<gene>
    <name evidence="7" type="ORF">OB236_11525</name>
</gene>
<proteinExistence type="predicted"/>
<evidence type="ECO:0000256" key="1">
    <source>
        <dbReference type="ARBA" id="ARBA00022475"/>
    </source>
</evidence>
<dbReference type="PROSITE" id="PS51257">
    <property type="entry name" value="PROKAR_LIPOPROTEIN"/>
    <property type="match status" value="1"/>
</dbReference>
<dbReference type="Proteomes" id="UP001652445">
    <property type="component" value="Unassembled WGS sequence"/>
</dbReference>
<dbReference type="CDD" id="cd13580">
    <property type="entry name" value="PBP2_AlgQ_like_1"/>
    <property type="match status" value="1"/>
</dbReference>
<evidence type="ECO:0000256" key="3">
    <source>
        <dbReference type="ARBA" id="ARBA00023136"/>
    </source>
</evidence>
<dbReference type="Gene3D" id="3.40.190.10">
    <property type="entry name" value="Periplasmic binding protein-like II"/>
    <property type="match status" value="2"/>
</dbReference>
<dbReference type="PANTHER" id="PTHR43649:SF33">
    <property type="entry name" value="POLYGALACTURONAN_RHAMNOGALACTURONAN-BINDING PROTEIN YTCQ"/>
    <property type="match status" value="1"/>
</dbReference>
<keyword evidence="1" id="KW-1003">Cell membrane</keyword>
<keyword evidence="3" id="KW-0472">Membrane</keyword>
<evidence type="ECO:0000256" key="5">
    <source>
        <dbReference type="ARBA" id="ARBA00023288"/>
    </source>
</evidence>
<keyword evidence="2 6" id="KW-0732">Signal</keyword>
<evidence type="ECO:0000313" key="8">
    <source>
        <dbReference type="Proteomes" id="UP001652445"/>
    </source>
</evidence>
<sequence length="511" mass="57439">MNKATKRKRLTRHLAIVSTLSLSVGILAACSSTGAPTKQADSAPDPVVEKKKEPLKITMLNVFYEAEAPKKDNPILQKVQEYTNTELNITWVPSSAYNDKVATMMVANDLPKVLMVTNDKDPLLRNSIRSGMFWELGPYLKAYPNLSSKLLPAQLSNSSVDGKTFGLYRTRDLARRALIFRQDWLENLGLKQPQTLDEIYEVLKAFTFNDPDKNGKDDTIGLVDYKGLDKATSVAGWFGAPNTWSKEGDPDFTTAAYMNMLNFYKRLYTEKILNQDFGIMEESQKHDTFMKGKAGAKLHILGDLQDIGKFDPMFKLFPTAKIDAISLLSGTDGNRSIAENGYTGIFLIPKTTVKTEDELKQILTYFDKLLDKEMQNLLVHGVEGVEYKTVEGKAQRLKPEDPTNRRVGWELGLYRGDTIPKAEMRAEEVKANKMLLDNEKVAIVNPFAPLDSATFLEKGAKLAKMIDDAKIKYIMGVIDEAGWKAVIEQWRKDGGDKMIAEYKAEYAKLKK</sequence>
<name>A0ABT2UDL7_9BACL</name>
<dbReference type="RefSeq" id="WP_262684121.1">
    <property type="nucleotide sequence ID" value="NZ_JAOQIO010000034.1"/>
</dbReference>